<evidence type="ECO:0000259" key="1">
    <source>
        <dbReference type="Pfam" id="PF10551"/>
    </source>
</evidence>
<accession>A0A175VZZ9</accession>
<name>A0A175VZZ9_9PEZI</name>
<dbReference type="OrthoDB" id="5095644at2759"/>
<gene>
    <name evidence="2" type="ORF">MMYC01_206407</name>
</gene>
<dbReference type="STRING" id="100816.A0A175VZZ9"/>
<dbReference type="PANTHER" id="PTHR47718">
    <property type="entry name" value="OS01G0519700 PROTEIN"/>
    <property type="match status" value="1"/>
</dbReference>
<keyword evidence="3" id="KW-1185">Reference proteome</keyword>
<dbReference type="Proteomes" id="UP000078237">
    <property type="component" value="Unassembled WGS sequence"/>
</dbReference>
<comment type="caution">
    <text evidence="2">The sequence shown here is derived from an EMBL/GenBank/DDBJ whole genome shotgun (WGS) entry which is preliminary data.</text>
</comment>
<dbReference type="AlphaFoldDB" id="A0A175VZZ9"/>
<reference evidence="2 3" key="1">
    <citation type="journal article" date="2016" name="Genome Announc.">
        <title>Genome Sequence of Madurella mycetomatis mm55, Isolated from a Human Mycetoma Case in Sudan.</title>
        <authorList>
            <person name="Smit S."/>
            <person name="Derks M.F."/>
            <person name="Bervoets S."/>
            <person name="Fahal A."/>
            <person name="van Leeuwen W."/>
            <person name="van Belkum A."/>
            <person name="van de Sande W.W."/>
        </authorList>
    </citation>
    <scope>NUCLEOTIDE SEQUENCE [LARGE SCALE GENOMIC DNA]</scope>
    <source>
        <strain evidence="3">mm55</strain>
    </source>
</reference>
<dbReference type="EMBL" id="LCTW02000190">
    <property type="protein sequence ID" value="KXX76855.1"/>
    <property type="molecule type" value="Genomic_DNA"/>
</dbReference>
<evidence type="ECO:0000313" key="3">
    <source>
        <dbReference type="Proteomes" id="UP000078237"/>
    </source>
</evidence>
<proteinExistence type="predicted"/>
<dbReference type="VEuPathDB" id="FungiDB:MMYC01_206407"/>
<protein>
    <submittedName>
        <fullName evidence="2">Protein FAR1-RELATED SEQUENCE 5</fullName>
    </submittedName>
</protein>
<sequence length="276" mass="31206">MGVGSLGKVFSYAFGLIDNKRQEGFDWLLDQVNSIREEVGARPPAVTITDYDSALRNAIARVYPDAKAQLYIFHINKNVVLQIKRKWDRQAAAQVAVAYTASQANNDNNNNGNGDGDLDEEEQAVVTRLNQLSGQDGDLGPVPETVEYSRAGLYKLWQYVLYTSTLEDFNIAWEKLKAFFSTQTAIIQYIEETYMAVVADWATCYTNNYLNFGQRTTSPVESANRYLKSFLVTGNNTVKEVVEQSFNMVAQMKVSITEARQAQKNRLRRDQCIKAY</sequence>
<dbReference type="PANTHER" id="PTHR47718:SF3">
    <property type="entry name" value="PROTEIN FAR1-RELATED SEQUENCE 5-LIKE"/>
    <property type="match status" value="1"/>
</dbReference>
<evidence type="ECO:0000313" key="2">
    <source>
        <dbReference type="EMBL" id="KXX76855.1"/>
    </source>
</evidence>
<feature type="domain" description="MULE transposase" evidence="1">
    <location>
        <begin position="2"/>
        <end position="78"/>
    </location>
</feature>
<dbReference type="InterPro" id="IPR018289">
    <property type="entry name" value="MULE_transposase_dom"/>
</dbReference>
<organism evidence="2 3">
    <name type="scientific">Madurella mycetomatis</name>
    <dbReference type="NCBI Taxonomy" id="100816"/>
    <lineage>
        <taxon>Eukaryota</taxon>
        <taxon>Fungi</taxon>
        <taxon>Dikarya</taxon>
        <taxon>Ascomycota</taxon>
        <taxon>Pezizomycotina</taxon>
        <taxon>Sordariomycetes</taxon>
        <taxon>Sordariomycetidae</taxon>
        <taxon>Sordariales</taxon>
        <taxon>Sordariales incertae sedis</taxon>
        <taxon>Madurella</taxon>
    </lineage>
</organism>
<dbReference type="Pfam" id="PF10551">
    <property type="entry name" value="MULE"/>
    <property type="match status" value="1"/>
</dbReference>